<accession>A0A3T0JYV6</accession>
<evidence type="ECO:0000313" key="1">
    <source>
        <dbReference type="EMBL" id="AZV28680.1"/>
    </source>
</evidence>
<organism evidence="1 2">
    <name type="scientific">Pseudomonas syringae</name>
    <dbReference type="NCBI Taxonomy" id="317"/>
    <lineage>
        <taxon>Bacteria</taxon>
        <taxon>Pseudomonadati</taxon>
        <taxon>Pseudomonadota</taxon>
        <taxon>Gammaproteobacteria</taxon>
        <taxon>Pseudomonadales</taxon>
        <taxon>Pseudomonadaceae</taxon>
        <taxon>Pseudomonas</taxon>
    </lineage>
</organism>
<name>A0A3T0JYV6_PSESX</name>
<evidence type="ECO:0000313" key="2">
    <source>
        <dbReference type="Proteomes" id="UP000282760"/>
    </source>
</evidence>
<protein>
    <submittedName>
        <fullName evidence="1">Uncharacterized protein</fullName>
    </submittedName>
</protein>
<proteinExistence type="predicted"/>
<dbReference type="Proteomes" id="UP000282760">
    <property type="component" value="Chromosome"/>
</dbReference>
<dbReference type="EMBL" id="CP024646">
    <property type="protein sequence ID" value="AZV28680.1"/>
    <property type="molecule type" value="Genomic_DNA"/>
</dbReference>
<sequence>MRGKLQNFAKAAILATARENCSIDDPRRLTAARRSFFDARKRQNDGAVIAMHEQTDVNICEDSITIFN</sequence>
<gene>
    <name evidence="1" type="ORF">CT157_22550</name>
</gene>
<dbReference type="AlphaFoldDB" id="A0A3T0JYV6"/>
<reference evidence="1 2" key="1">
    <citation type="submission" date="2017-11" db="EMBL/GenBank/DDBJ databases">
        <title>Effect of PGPRs.</title>
        <authorList>
            <person name="Oliva R."/>
            <person name="Nong J."/>
            <person name="Roman V."/>
        </authorList>
    </citation>
    <scope>NUCLEOTIDE SEQUENCE [LARGE SCALE GENOMIC DNA]</scope>
    <source>
        <strain evidence="1">Inb918</strain>
    </source>
</reference>